<dbReference type="Pfam" id="PF00085">
    <property type="entry name" value="Thioredoxin"/>
    <property type="match status" value="1"/>
</dbReference>
<sequence>MQGINPGNPAAGNSAEASASVVQLSRDNVQQVLERSLDGAIFLSFYAPSHPESVAMNEALSRHIQGRALLALVNCEAEMEIASYFRIQALPTVLVMSQGQPVDGFAGGKSDGELSAFLEQHLPAAWLGTFDGAKAKLAEGDANAALAMLKSIASEASGSEFVLTLADAEIACGELTDAEARLATVGLADQDSYYHSLKAKLQLAKEALDTPEIRELQSQFGRDPDNISVRIALSRALAQAKRDEEALELLFELLKKELNAGNGEVKQTFMDLMTAMGQTSSAAKTYRRKLYGLLY</sequence>
<keyword evidence="3" id="KW-1185">Reference proteome</keyword>
<proteinExistence type="predicted"/>
<dbReference type="Pfam" id="PF14561">
    <property type="entry name" value="TPR_20"/>
    <property type="match status" value="1"/>
</dbReference>
<gene>
    <name evidence="2" type="ORF">KJI95_01015</name>
</gene>
<accession>A0ABS5UYC0</accession>
<dbReference type="Gene3D" id="3.40.30.10">
    <property type="entry name" value="Glutaredoxin"/>
    <property type="match status" value="1"/>
</dbReference>
<evidence type="ECO:0000259" key="1">
    <source>
        <dbReference type="Pfam" id="PF00085"/>
    </source>
</evidence>
<dbReference type="CDD" id="cd02956">
    <property type="entry name" value="ybbN"/>
    <property type="match status" value="1"/>
</dbReference>
<name>A0ABS5UYC0_9GAMM</name>
<evidence type="ECO:0000313" key="2">
    <source>
        <dbReference type="EMBL" id="MBT1443109.1"/>
    </source>
</evidence>
<comment type="caution">
    <text evidence="2">The sequence shown here is derived from an EMBL/GenBank/DDBJ whole genome shotgun (WGS) entry which is preliminary data.</text>
</comment>
<protein>
    <submittedName>
        <fullName evidence="2">Tetratricopeptide repeat protein</fullName>
    </submittedName>
</protein>
<feature type="domain" description="Thioredoxin" evidence="1">
    <location>
        <begin position="21"/>
        <end position="119"/>
    </location>
</feature>
<dbReference type="RefSeq" id="WP_214505310.1">
    <property type="nucleotide sequence ID" value="NZ_JAHEPS010000001.1"/>
</dbReference>
<evidence type="ECO:0000313" key="3">
    <source>
        <dbReference type="Proteomes" id="UP001195903"/>
    </source>
</evidence>
<dbReference type="SUPFAM" id="SSF52833">
    <property type="entry name" value="Thioredoxin-like"/>
    <property type="match status" value="1"/>
</dbReference>
<dbReference type="Pfam" id="PF14559">
    <property type="entry name" value="TPR_19"/>
    <property type="match status" value="1"/>
</dbReference>
<dbReference type="Gene3D" id="1.25.40.10">
    <property type="entry name" value="Tetratricopeptide repeat domain"/>
    <property type="match status" value="2"/>
</dbReference>
<dbReference type="InterPro" id="IPR036249">
    <property type="entry name" value="Thioredoxin-like_sf"/>
</dbReference>
<dbReference type="Proteomes" id="UP001195903">
    <property type="component" value="Unassembled WGS sequence"/>
</dbReference>
<dbReference type="InterPro" id="IPR011990">
    <property type="entry name" value="TPR-like_helical_dom_sf"/>
</dbReference>
<organism evidence="2 3">
    <name type="scientific">Shewanella jiangmenensis</name>
    <dbReference type="NCBI Taxonomy" id="2837387"/>
    <lineage>
        <taxon>Bacteria</taxon>
        <taxon>Pseudomonadati</taxon>
        <taxon>Pseudomonadota</taxon>
        <taxon>Gammaproteobacteria</taxon>
        <taxon>Alteromonadales</taxon>
        <taxon>Shewanellaceae</taxon>
        <taxon>Shewanella</taxon>
    </lineage>
</organism>
<reference evidence="2 3" key="1">
    <citation type="submission" date="2021-05" db="EMBL/GenBank/DDBJ databases">
        <title>Shewanella sp. JM162201.</title>
        <authorList>
            <person name="Xu S."/>
            <person name="Li A."/>
        </authorList>
    </citation>
    <scope>NUCLEOTIDE SEQUENCE [LARGE SCALE GENOMIC DNA]</scope>
    <source>
        <strain evidence="2 3">JM162201</strain>
    </source>
</reference>
<dbReference type="InterPro" id="IPR013766">
    <property type="entry name" value="Thioredoxin_domain"/>
</dbReference>
<dbReference type="EMBL" id="JAHEPS010000001">
    <property type="protein sequence ID" value="MBT1443109.1"/>
    <property type="molecule type" value="Genomic_DNA"/>
</dbReference>